<evidence type="ECO:0000313" key="10">
    <source>
        <dbReference type="Proteomes" id="UP000014500"/>
    </source>
</evidence>
<keyword evidence="4" id="KW-0963">Cytoplasm</keyword>
<comment type="subcellular location">
    <subcellularLocation>
        <location evidence="1">Cytoplasm</location>
    </subcellularLocation>
    <subcellularLocation>
        <location evidence="2">Lysosome membrane</location>
    </subcellularLocation>
</comment>
<reference evidence="9" key="2">
    <citation type="submission" date="2015-02" db="UniProtKB">
        <authorList>
            <consortium name="EnsemblMetazoa"/>
        </authorList>
    </citation>
    <scope>IDENTIFICATION</scope>
</reference>
<evidence type="ECO:0000259" key="8">
    <source>
        <dbReference type="PROSITE" id="PS51836"/>
    </source>
</evidence>
<dbReference type="Pfam" id="PF14638">
    <property type="entry name" value="FNIP_C"/>
    <property type="match status" value="1"/>
</dbReference>
<dbReference type="Proteomes" id="UP000014500">
    <property type="component" value="Unassembled WGS sequence"/>
</dbReference>
<dbReference type="PANTHER" id="PTHR21634:SF9">
    <property type="entry name" value="RE13835P"/>
    <property type="match status" value="1"/>
</dbReference>
<name>T1J365_STRMM</name>
<dbReference type="InterPro" id="IPR037545">
    <property type="entry name" value="DENN_FNIP1/2"/>
</dbReference>
<dbReference type="eggNOG" id="KOG3693">
    <property type="taxonomic scope" value="Eukaryota"/>
</dbReference>
<dbReference type="HOGENOM" id="CLU_003447_0_0_1"/>
<dbReference type="GO" id="GO:0042030">
    <property type="term" value="F:ATPase inhibitor activity"/>
    <property type="evidence" value="ECO:0007669"/>
    <property type="project" value="TreeGrafter"/>
</dbReference>
<dbReference type="PRINTS" id="PR02073">
    <property type="entry name" value="FOLLICULNIP1"/>
</dbReference>
<dbReference type="STRING" id="126957.T1J365"/>
<dbReference type="GO" id="GO:0005765">
    <property type="term" value="C:lysosomal membrane"/>
    <property type="evidence" value="ECO:0007669"/>
    <property type="project" value="UniProtKB-SubCell"/>
</dbReference>
<dbReference type="EnsemblMetazoa" id="SMAR008024-RA">
    <property type="protein sequence ID" value="SMAR008024-PA"/>
    <property type="gene ID" value="SMAR008024"/>
</dbReference>
<dbReference type="GO" id="GO:0051087">
    <property type="term" value="F:protein-folding chaperone binding"/>
    <property type="evidence" value="ECO:0007669"/>
    <property type="project" value="TreeGrafter"/>
</dbReference>
<dbReference type="PhylomeDB" id="T1J365"/>
<dbReference type="InterPro" id="IPR026156">
    <property type="entry name" value="FNIP_fam"/>
</dbReference>
<dbReference type="AlphaFoldDB" id="T1J365"/>
<keyword evidence="10" id="KW-1185">Reference proteome</keyword>
<evidence type="ECO:0000256" key="2">
    <source>
        <dbReference type="ARBA" id="ARBA00004656"/>
    </source>
</evidence>
<accession>T1J365</accession>
<evidence type="ECO:0000256" key="7">
    <source>
        <dbReference type="SAM" id="MobiDB-lite"/>
    </source>
</evidence>
<dbReference type="PROSITE" id="PS51836">
    <property type="entry name" value="DENN_FNIP12"/>
    <property type="match status" value="1"/>
</dbReference>
<keyword evidence="6" id="KW-0458">Lysosome</keyword>
<organism evidence="9 10">
    <name type="scientific">Strigamia maritima</name>
    <name type="common">European centipede</name>
    <name type="synonym">Geophilus maritimus</name>
    <dbReference type="NCBI Taxonomy" id="126957"/>
    <lineage>
        <taxon>Eukaryota</taxon>
        <taxon>Metazoa</taxon>
        <taxon>Ecdysozoa</taxon>
        <taxon>Arthropoda</taxon>
        <taxon>Myriapoda</taxon>
        <taxon>Chilopoda</taxon>
        <taxon>Pleurostigmophora</taxon>
        <taxon>Geophilomorpha</taxon>
        <taxon>Linotaeniidae</taxon>
        <taxon>Strigamia</taxon>
    </lineage>
</organism>
<dbReference type="InterPro" id="IPR028085">
    <property type="entry name" value="FNIP_mid_dom"/>
</dbReference>
<evidence type="ECO:0000256" key="3">
    <source>
        <dbReference type="ARBA" id="ARBA00007541"/>
    </source>
</evidence>
<comment type="similarity">
    <text evidence="3">Belongs to the FNIP family.</text>
</comment>
<proteinExistence type="inferred from homology"/>
<evidence type="ECO:0000256" key="5">
    <source>
        <dbReference type="ARBA" id="ARBA00023136"/>
    </source>
</evidence>
<dbReference type="InterPro" id="IPR028086">
    <property type="entry name" value="FNIP_C_dom"/>
</dbReference>
<dbReference type="InterPro" id="IPR028084">
    <property type="entry name" value="FNIP_N_dom"/>
</dbReference>
<dbReference type="Pfam" id="PF14637">
    <property type="entry name" value="FNIP_M"/>
    <property type="match status" value="1"/>
</dbReference>
<evidence type="ECO:0000313" key="9">
    <source>
        <dbReference type="EnsemblMetazoa" id="SMAR008024-PA"/>
    </source>
</evidence>
<protein>
    <recommendedName>
        <fullName evidence="8">UDENN FNIP1/2-type domain-containing protein</fullName>
    </recommendedName>
</protein>
<sequence length="922" mass="103716">MVTSHRTRLETPVHYKHSCCHVIRGQTVFIIWLFSISYFRAVEEILITKKHFSMMPVGFHQISAKNKSVYFYSENAREQIENSCSIRHLSKKVDPPVVQNNGLVQRFRSCPVLKSEKTTDEGIQITRDGIVYQFLRPKTDGKMLGEMVFGSVAMSYRGTTSKIHKIRAPPQLMMTKVFPSPQPKSEHAERKYADSLPNSLADCIYVHESDHLERLSSSAESSDWLARSCHEYGQRSADERRQLRCAGSLNSLLEHRPTEKCPSTPAISASLSHSGSYHSLQRRMHRCRATSMEFGFPRKHDDLNEGVTCSRRTKLAMALVVSLDDQHDPQFQTFFFSHVTLIEGHLNKLRIDAEKACVNKKTFLKCMFDAYEDLRNFLYDLYTAPRLPNPVWLSMMSPHQPHHVICLRFVTEFMNLLNQFDNKSSKFFVSTLLTAILTHHLAWVPTVMPSGINPNHSYHEKHSAKWLHTLAKSNPYNPLWVQLGDLYGAIGNPCKMSRTVVLGKKAELVKRFLYVLSYFIRCSEVYESTDAKMAEEKRHFNSLSDPSLMTNCNTSCDSCAQTVVAGTSLMNDEMTTSTVLRPGRHLCESCRRAGGAVRTGRIFEPTETQNGIDRDSGIGGCESDDQTGTSPSSARVRFTIGDVPLKQIRKHTCSCGNNSNGLKRVSSDVAERDSGFQGERVTVMSDRVHAATIEHETNVASASHRARHKSESSAILNSTFVAPLEVPLPAFEGKQAFNCTAEYYRNFAWSLMANYSDHYMSDFALQGTSDADYGCRLATDLCVSADKPVLDDPVAESVCILANVDNWSVQVISNKSCEMSTGTYASSPVSMSQLIANTTESVQHLWKLKMSPEFCLMHLEDRLQEIYFKSRLLAEYLTEKSTCDIEQMTSDLGLDASDLPLLMAVASTHSAPVTCMYGVSYR</sequence>
<feature type="region of interest" description="Disordered" evidence="7">
    <location>
        <begin position="607"/>
        <end position="634"/>
    </location>
</feature>
<dbReference type="Pfam" id="PF14636">
    <property type="entry name" value="FNIP_N"/>
    <property type="match status" value="1"/>
</dbReference>
<feature type="domain" description="UDENN FNIP1/2-type" evidence="8">
    <location>
        <begin position="71"/>
        <end position="909"/>
    </location>
</feature>
<evidence type="ECO:0000256" key="6">
    <source>
        <dbReference type="ARBA" id="ARBA00023228"/>
    </source>
</evidence>
<dbReference type="PANTHER" id="PTHR21634">
    <property type="entry name" value="RE13835P"/>
    <property type="match status" value="1"/>
</dbReference>
<dbReference type="OMA" id="WTCELIS"/>
<evidence type="ECO:0000256" key="4">
    <source>
        <dbReference type="ARBA" id="ARBA00022490"/>
    </source>
</evidence>
<dbReference type="EMBL" id="JH431820">
    <property type="status" value="NOT_ANNOTATED_CDS"/>
    <property type="molecule type" value="Genomic_DNA"/>
</dbReference>
<reference evidence="10" key="1">
    <citation type="submission" date="2011-05" db="EMBL/GenBank/DDBJ databases">
        <authorList>
            <person name="Richards S.R."/>
            <person name="Qu J."/>
            <person name="Jiang H."/>
            <person name="Jhangiani S.N."/>
            <person name="Agravi P."/>
            <person name="Goodspeed R."/>
            <person name="Gross S."/>
            <person name="Mandapat C."/>
            <person name="Jackson L."/>
            <person name="Mathew T."/>
            <person name="Pu L."/>
            <person name="Thornton R."/>
            <person name="Saada N."/>
            <person name="Wilczek-Boney K.B."/>
            <person name="Lee S."/>
            <person name="Kovar C."/>
            <person name="Wu Y."/>
            <person name="Scherer S.E."/>
            <person name="Worley K.C."/>
            <person name="Muzny D.M."/>
            <person name="Gibbs R."/>
        </authorList>
    </citation>
    <scope>NUCLEOTIDE SEQUENCE</scope>
    <source>
        <strain evidence="10">Brora</strain>
    </source>
</reference>
<evidence type="ECO:0000256" key="1">
    <source>
        <dbReference type="ARBA" id="ARBA00004496"/>
    </source>
</evidence>
<keyword evidence="5" id="KW-0472">Membrane</keyword>